<keyword evidence="5 7" id="KW-0472">Membrane</keyword>
<keyword evidence="3 7" id="KW-0812">Transmembrane</keyword>
<dbReference type="PIRSF" id="PIRSF005859">
    <property type="entry name" value="PBR"/>
    <property type="match status" value="1"/>
</dbReference>
<protein>
    <submittedName>
        <fullName evidence="8">Benzodiazapine receptor</fullName>
    </submittedName>
</protein>
<dbReference type="InterPro" id="IPR004307">
    <property type="entry name" value="TspO_MBR"/>
</dbReference>
<feature type="transmembrane region" description="Helical" evidence="7">
    <location>
        <begin position="30"/>
        <end position="52"/>
    </location>
</feature>
<keyword evidence="8" id="KW-0675">Receptor</keyword>
<keyword evidence="4 7" id="KW-1133">Transmembrane helix</keyword>
<evidence type="ECO:0000256" key="1">
    <source>
        <dbReference type="ARBA" id="ARBA00004141"/>
    </source>
</evidence>
<dbReference type="CDD" id="cd15904">
    <property type="entry name" value="TSPO_MBR"/>
    <property type="match status" value="1"/>
</dbReference>
<dbReference type="Proteomes" id="UP001267710">
    <property type="component" value="Unassembled WGS sequence"/>
</dbReference>
<feature type="transmembrane region" description="Helical" evidence="7">
    <location>
        <begin position="72"/>
        <end position="92"/>
    </location>
</feature>
<comment type="similarity">
    <text evidence="2">Belongs to the TspO/BZRP family.</text>
</comment>
<evidence type="ECO:0000256" key="6">
    <source>
        <dbReference type="SAM" id="MobiDB-lite"/>
    </source>
</evidence>
<comment type="subcellular location">
    <subcellularLocation>
        <location evidence="1">Membrane</location>
        <topology evidence="1">Multi-pass membrane protein</topology>
    </subcellularLocation>
</comment>
<proteinExistence type="inferred from homology"/>
<dbReference type="PANTHER" id="PTHR10057:SF0">
    <property type="entry name" value="TRANSLOCATOR PROTEIN"/>
    <property type="match status" value="1"/>
</dbReference>
<organism evidence="8 9">
    <name type="scientific">Paracidovorax wautersii</name>
    <dbReference type="NCBI Taxonomy" id="1177982"/>
    <lineage>
        <taxon>Bacteria</taxon>
        <taxon>Pseudomonadati</taxon>
        <taxon>Pseudomonadota</taxon>
        <taxon>Betaproteobacteria</taxon>
        <taxon>Burkholderiales</taxon>
        <taxon>Comamonadaceae</taxon>
        <taxon>Paracidovorax</taxon>
    </lineage>
</organism>
<keyword evidence="9" id="KW-1185">Reference proteome</keyword>
<evidence type="ECO:0000313" key="9">
    <source>
        <dbReference type="Proteomes" id="UP001267710"/>
    </source>
</evidence>
<dbReference type="EMBL" id="JAVIZX010000001">
    <property type="protein sequence ID" value="MDR6213170.1"/>
    <property type="molecule type" value="Genomic_DNA"/>
</dbReference>
<comment type="caution">
    <text evidence="8">The sequence shown here is derived from an EMBL/GenBank/DDBJ whole genome shotgun (WGS) entry which is preliminary data.</text>
</comment>
<dbReference type="InterPro" id="IPR038330">
    <property type="entry name" value="TspO/MBR-related_sf"/>
</dbReference>
<dbReference type="Gene3D" id="1.20.1260.100">
    <property type="entry name" value="TspO/MBR protein"/>
    <property type="match status" value="1"/>
</dbReference>
<evidence type="ECO:0000313" key="8">
    <source>
        <dbReference type="EMBL" id="MDR6213170.1"/>
    </source>
</evidence>
<feature type="transmembrane region" description="Helical" evidence="7">
    <location>
        <begin position="104"/>
        <end position="122"/>
    </location>
</feature>
<gene>
    <name evidence="8" type="ORF">QE399_000859</name>
</gene>
<accession>A0ABU1I7V4</accession>
<evidence type="ECO:0000256" key="4">
    <source>
        <dbReference type="ARBA" id="ARBA00022989"/>
    </source>
</evidence>
<reference evidence="8 9" key="1">
    <citation type="submission" date="2023-08" db="EMBL/GenBank/DDBJ databases">
        <title>Functional and genomic diversity of the sorghum phyllosphere microbiome.</title>
        <authorList>
            <person name="Shade A."/>
        </authorList>
    </citation>
    <scope>NUCLEOTIDE SEQUENCE [LARGE SCALE GENOMIC DNA]</scope>
    <source>
        <strain evidence="8 9">SORGH_AS_0335</strain>
    </source>
</reference>
<evidence type="ECO:0000256" key="2">
    <source>
        <dbReference type="ARBA" id="ARBA00007524"/>
    </source>
</evidence>
<dbReference type="RefSeq" id="WP_309826476.1">
    <property type="nucleotide sequence ID" value="NZ_JAVIZX010000001.1"/>
</dbReference>
<name>A0ABU1I7V4_9BURK</name>
<feature type="region of interest" description="Disordered" evidence="6">
    <location>
        <begin position="1"/>
        <end position="23"/>
    </location>
</feature>
<dbReference type="PANTHER" id="PTHR10057">
    <property type="entry name" value="PERIPHERAL-TYPE BENZODIAZEPINE RECEPTOR"/>
    <property type="match status" value="1"/>
</dbReference>
<evidence type="ECO:0000256" key="7">
    <source>
        <dbReference type="SAM" id="Phobius"/>
    </source>
</evidence>
<dbReference type="Pfam" id="PF03073">
    <property type="entry name" value="TspO_MBR"/>
    <property type="match status" value="1"/>
</dbReference>
<evidence type="ECO:0000256" key="3">
    <source>
        <dbReference type="ARBA" id="ARBA00022692"/>
    </source>
</evidence>
<feature type="transmembrane region" description="Helical" evidence="7">
    <location>
        <begin position="156"/>
        <end position="177"/>
    </location>
</feature>
<evidence type="ECO:0000256" key="5">
    <source>
        <dbReference type="ARBA" id="ARBA00023136"/>
    </source>
</evidence>
<sequence>MTSHTASPSCARPASPGSALPPAQPRGRQWLALAGWLALAFATAAIGSVASVQAPQFYGQLVQPEWAPPPSVFGPVWTVLFALMGIAAWLVWRTPQGAARRQALALFCGQLVLNALWSWLFFQWQLGAWALADIAALWLGVAATLAAFWRLRPLAGALLVPYLAWISFAAALNFTLWRLNPQVLG</sequence>
<feature type="transmembrane region" description="Helical" evidence="7">
    <location>
        <begin position="128"/>
        <end position="149"/>
    </location>
</feature>